<dbReference type="Pfam" id="PF04740">
    <property type="entry name" value="LXG"/>
    <property type="match status" value="1"/>
</dbReference>
<dbReference type="RefSeq" id="WP_033682144.1">
    <property type="nucleotide sequence ID" value="NZ_JPFT01000006.1"/>
</dbReference>
<evidence type="ECO:0000256" key="1">
    <source>
        <dbReference type="ARBA" id="ARBA00034117"/>
    </source>
</evidence>
<dbReference type="PROSITE" id="PS51756">
    <property type="entry name" value="LXG"/>
    <property type="match status" value="1"/>
</dbReference>
<keyword evidence="2" id="KW-1133">Transmembrane helix</keyword>
<evidence type="ECO:0000313" key="4">
    <source>
        <dbReference type="EMBL" id="KEQ32445.1"/>
    </source>
</evidence>
<feature type="transmembrane region" description="Helical" evidence="2">
    <location>
        <begin position="482"/>
        <end position="504"/>
    </location>
</feature>
<dbReference type="AlphaFoldDB" id="A0A081PP22"/>
<organism evidence="4 5">
    <name type="scientific">Streptococcus mitis</name>
    <dbReference type="NCBI Taxonomy" id="28037"/>
    <lineage>
        <taxon>Bacteria</taxon>
        <taxon>Bacillati</taxon>
        <taxon>Bacillota</taxon>
        <taxon>Bacilli</taxon>
        <taxon>Lactobacillales</taxon>
        <taxon>Streptococcaceae</taxon>
        <taxon>Streptococcus</taxon>
        <taxon>Streptococcus mitis group</taxon>
    </lineage>
</organism>
<dbReference type="PATRIC" id="fig|28037.99.peg.1321"/>
<proteinExistence type="inferred from homology"/>
<accession>A0A081PP22</accession>
<gene>
    <name evidence="4" type="ORF">SK1126_1407</name>
</gene>
<evidence type="ECO:0000259" key="3">
    <source>
        <dbReference type="PROSITE" id="PS51756"/>
    </source>
</evidence>
<keyword evidence="2" id="KW-0812">Transmembrane</keyword>
<dbReference type="InterPro" id="IPR006829">
    <property type="entry name" value="LXG_dom"/>
</dbReference>
<name>A0A081PP22_STRMT</name>
<sequence length="527" mass="56945">MGIKVDIGSADSQGSTANSVLSSRVNYYNDVISAFNNLITEEELKGAAYDSAKSYAENIMVPLLRGVILFSESLGGKAGELPTLYYSQVGGESLDEDILQQQIEAKNTTISTYESILYSLYNLKDVDPIYISNVRGIISNATSKRDELQRKLEKLQSFASSTSGQFSDSESLQSLVFQGFEQVTGDFGKFDGTFKVEGQAPWASNINSEWTKRSEVIQNYQNVLDKIKNKTELDEKDIAAIAEYGKRYPTELAKPELLRLINDSPYSKISDLYSKTTTVLDVANVLYLGSRITKDNKGNLIFHHGTTPIGQKLDKLLGYDKFYSRNSINRHHNYSKITTNKGTNIRGQYEDMMQPFRPNIIKAGKDGALSSATAGLSNIFSIHPTEGIKLSDSFKNMGKLGKGMAIANVVFSAVDIVDGMGETHDIAVSKNMTVGSEKYIATQFGGVTIDTVKNVGISATSSIVGVVSATGIAAAVAAVTTFTLPVAVVAGVAILIGGGISVGLNELDKHTGFSKGLKKWWAGIVGG</sequence>
<dbReference type="EMBL" id="JPFT01000006">
    <property type="protein sequence ID" value="KEQ32445.1"/>
    <property type="molecule type" value="Genomic_DNA"/>
</dbReference>
<evidence type="ECO:0000313" key="5">
    <source>
        <dbReference type="Proteomes" id="UP000028093"/>
    </source>
</evidence>
<keyword evidence="2" id="KW-0472">Membrane</keyword>
<protein>
    <recommendedName>
        <fullName evidence="3">LXG domain-containing protein</fullName>
    </recommendedName>
</protein>
<comment type="caution">
    <text evidence="4">The sequence shown here is derived from an EMBL/GenBank/DDBJ whole genome shotgun (WGS) entry which is preliminary data.</text>
</comment>
<comment type="similarity">
    <text evidence="1">In the N-terminal section; belongs to the LXG family.</text>
</comment>
<evidence type="ECO:0000256" key="2">
    <source>
        <dbReference type="SAM" id="Phobius"/>
    </source>
</evidence>
<feature type="domain" description="LXG" evidence="3">
    <location>
        <begin position="1"/>
        <end position="223"/>
    </location>
</feature>
<dbReference type="Proteomes" id="UP000028093">
    <property type="component" value="Unassembled WGS sequence"/>
</dbReference>
<reference evidence="4 5" key="1">
    <citation type="submission" date="2014-05" db="EMBL/GenBank/DDBJ databases">
        <authorList>
            <person name="Daugherty S.C."/>
            <person name="Tallon L.J."/>
            <person name="Sadzewicz L."/>
            <person name="Kilian M."/>
            <person name="Tettelin H."/>
        </authorList>
    </citation>
    <scope>NUCLEOTIDE SEQUENCE [LARGE SCALE GENOMIC DNA]</scope>
    <source>
        <strain evidence="4 5">SK1126</strain>
    </source>
</reference>